<evidence type="ECO:0000256" key="2">
    <source>
        <dbReference type="ARBA" id="ARBA00007663"/>
    </source>
</evidence>
<dbReference type="GO" id="GO:0006450">
    <property type="term" value="P:regulation of translational fidelity"/>
    <property type="evidence" value="ECO:0007669"/>
    <property type="project" value="TreeGrafter"/>
</dbReference>
<dbReference type="InterPro" id="IPR010923">
    <property type="entry name" value="T(6)A37_SUA5"/>
</dbReference>
<dbReference type="PIRSF" id="PIRSF004930">
    <property type="entry name" value="Tln_factor_SUA5"/>
    <property type="match status" value="1"/>
</dbReference>
<evidence type="ECO:0000256" key="8">
    <source>
        <dbReference type="ARBA" id="ARBA00022695"/>
    </source>
</evidence>
<feature type="binding site" evidence="14">
    <location>
        <position position="146"/>
    </location>
    <ligand>
        <name>ATP</name>
        <dbReference type="ChEBI" id="CHEBI:30616"/>
    </ligand>
</feature>
<dbReference type="FunFam" id="3.90.870.10:FF:000009">
    <property type="entry name" value="Threonylcarbamoyl-AMP synthase, putative"/>
    <property type="match status" value="1"/>
</dbReference>
<keyword evidence="7 13" id="KW-0819">tRNA processing</keyword>
<dbReference type="GO" id="GO:0008033">
    <property type="term" value="P:tRNA processing"/>
    <property type="evidence" value="ECO:0007669"/>
    <property type="project" value="UniProtKB-KW"/>
</dbReference>
<feature type="binding site" evidence="14">
    <location>
        <position position="61"/>
    </location>
    <ligand>
        <name>L-threonine</name>
        <dbReference type="ChEBI" id="CHEBI:57926"/>
    </ligand>
</feature>
<dbReference type="KEGG" id="rgi:RGI145_04535"/>
<dbReference type="InterPro" id="IPR005145">
    <property type="entry name" value="Sua5_C"/>
</dbReference>
<evidence type="ECO:0000256" key="1">
    <source>
        <dbReference type="ARBA" id="ARBA00004496"/>
    </source>
</evidence>
<evidence type="ECO:0000313" key="17">
    <source>
        <dbReference type="Proteomes" id="UP000185494"/>
    </source>
</evidence>
<dbReference type="Pfam" id="PF01300">
    <property type="entry name" value="Sua5_yciO_yrdC"/>
    <property type="match status" value="1"/>
</dbReference>
<dbReference type="InterPro" id="IPR038385">
    <property type="entry name" value="Sua5/YwlC_C"/>
</dbReference>
<feature type="binding site" evidence="14">
    <location>
        <position position="116"/>
    </location>
    <ligand>
        <name>L-threonine</name>
        <dbReference type="ChEBI" id="CHEBI:57926"/>
    </ligand>
</feature>
<evidence type="ECO:0000256" key="5">
    <source>
        <dbReference type="ARBA" id="ARBA00022490"/>
    </source>
</evidence>
<dbReference type="InterPro" id="IPR050156">
    <property type="entry name" value="TC-AMP_synthase_SUA5"/>
</dbReference>
<comment type="catalytic activity">
    <reaction evidence="12 13">
        <text>L-threonine + hydrogencarbonate + ATP = L-threonylcarbamoyladenylate + diphosphate + H2O</text>
        <dbReference type="Rhea" id="RHEA:36407"/>
        <dbReference type="ChEBI" id="CHEBI:15377"/>
        <dbReference type="ChEBI" id="CHEBI:17544"/>
        <dbReference type="ChEBI" id="CHEBI:30616"/>
        <dbReference type="ChEBI" id="CHEBI:33019"/>
        <dbReference type="ChEBI" id="CHEBI:57926"/>
        <dbReference type="ChEBI" id="CHEBI:73682"/>
        <dbReference type="EC" id="2.7.7.87"/>
    </reaction>
</comment>
<dbReference type="Gene3D" id="3.90.870.10">
    <property type="entry name" value="DHBP synthase"/>
    <property type="match status" value="1"/>
</dbReference>
<dbReference type="Pfam" id="PF03481">
    <property type="entry name" value="Sua5_C"/>
    <property type="match status" value="1"/>
</dbReference>
<feature type="domain" description="YrdC-like" evidence="15">
    <location>
        <begin position="7"/>
        <end position="194"/>
    </location>
</feature>
<evidence type="ECO:0000256" key="14">
    <source>
        <dbReference type="PIRSR" id="PIRSR004930-1"/>
    </source>
</evidence>
<dbReference type="InterPro" id="IPR006070">
    <property type="entry name" value="Sua5-like_dom"/>
</dbReference>
<evidence type="ECO:0000259" key="15">
    <source>
        <dbReference type="PROSITE" id="PS51163"/>
    </source>
</evidence>
<comment type="subcellular location">
    <subcellularLocation>
        <location evidence="1 13">Cytoplasm</location>
    </subcellularLocation>
</comment>
<organism evidence="16 17">
    <name type="scientific">Roseomonas gilardii</name>
    <dbReference type="NCBI Taxonomy" id="257708"/>
    <lineage>
        <taxon>Bacteria</taxon>
        <taxon>Pseudomonadati</taxon>
        <taxon>Pseudomonadota</taxon>
        <taxon>Alphaproteobacteria</taxon>
        <taxon>Acetobacterales</taxon>
        <taxon>Roseomonadaceae</taxon>
        <taxon>Roseomonas</taxon>
    </lineage>
</organism>
<feature type="binding site" evidence="14">
    <location>
        <position position="238"/>
    </location>
    <ligand>
        <name>ATP</name>
        <dbReference type="ChEBI" id="CHEBI:30616"/>
    </ligand>
</feature>
<dbReference type="SUPFAM" id="SSF55821">
    <property type="entry name" value="YrdC/RibB"/>
    <property type="match status" value="1"/>
</dbReference>
<evidence type="ECO:0000256" key="6">
    <source>
        <dbReference type="ARBA" id="ARBA00022679"/>
    </source>
</evidence>
<dbReference type="PANTHER" id="PTHR17490:SF16">
    <property type="entry name" value="THREONYLCARBAMOYL-AMP SYNTHASE"/>
    <property type="match status" value="1"/>
</dbReference>
<dbReference type="AlphaFoldDB" id="A0A1L7ACP0"/>
<accession>A0A1L7ACP0</accession>
<dbReference type="NCBIfam" id="TIGR00057">
    <property type="entry name" value="L-threonylcarbamoyladenylate synthase"/>
    <property type="match status" value="1"/>
</dbReference>
<evidence type="ECO:0000256" key="4">
    <source>
        <dbReference type="ARBA" id="ARBA00015492"/>
    </source>
</evidence>
<dbReference type="GO" id="GO:0003725">
    <property type="term" value="F:double-stranded RNA binding"/>
    <property type="evidence" value="ECO:0007669"/>
    <property type="project" value="UniProtKB-UniRule"/>
</dbReference>
<dbReference type="eggNOG" id="COG0009">
    <property type="taxonomic scope" value="Bacteria"/>
</dbReference>
<evidence type="ECO:0000256" key="3">
    <source>
        <dbReference type="ARBA" id="ARBA00012584"/>
    </source>
</evidence>
<keyword evidence="6 13" id="KW-0808">Transferase</keyword>
<feature type="binding site" evidence="14">
    <location>
        <position position="190"/>
    </location>
    <ligand>
        <name>ATP</name>
        <dbReference type="ChEBI" id="CHEBI:30616"/>
    </ligand>
</feature>
<dbReference type="GO" id="GO:0000049">
    <property type="term" value="F:tRNA binding"/>
    <property type="evidence" value="ECO:0007669"/>
    <property type="project" value="TreeGrafter"/>
</dbReference>
<evidence type="ECO:0000256" key="7">
    <source>
        <dbReference type="ARBA" id="ARBA00022694"/>
    </source>
</evidence>
<dbReference type="PROSITE" id="PS51163">
    <property type="entry name" value="YRDC"/>
    <property type="match status" value="1"/>
</dbReference>
<reference evidence="16 17" key="1">
    <citation type="submission" date="2016-05" db="EMBL/GenBank/DDBJ databases">
        <title>Complete Genome and Methylome Analysis of Psychrotrophic Bacterial Isolates from Antarctic Lake Untersee.</title>
        <authorList>
            <person name="Fomenkov A."/>
            <person name="Akimov V.N."/>
            <person name="Vasilyeva L.V."/>
            <person name="Andersen D."/>
            <person name="Vincze T."/>
            <person name="Roberts R.J."/>
        </authorList>
    </citation>
    <scope>NUCLEOTIDE SEQUENCE [LARGE SCALE GENOMIC DNA]</scope>
    <source>
        <strain evidence="16 17">U14-5</strain>
    </source>
</reference>
<evidence type="ECO:0000313" key="16">
    <source>
        <dbReference type="EMBL" id="APT56480.1"/>
    </source>
</evidence>
<keyword evidence="8 13" id="KW-0548">Nucleotidyltransferase</keyword>
<gene>
    <name evidence="16" type="ORF">RGI145_04535</name>
</gene>
<dbReference type="EC" id="2.7.7.87" evidence="3 13"/>
<feature type="binding site" evidence="14">
    <location>
        <position position="52"/>
    </location>
    <ligand>
        <name>ATP</name>
        <dbReference type="ChEBI" id="CHEBI:30616"/>
    </ligand>
</feature>
<dbReference type="RefSeq" id="WP_075797425.1">
    <property type="nucleotide sequence ID" value="NZ_CP015583.1"/>
</dbReference>
<dbReference type="GO" id="GO:0005737">
    <property type="term" value="C:cytoplasm"/>
    <property type="evidence" value="ECO:0007669"/>
    <property type="project" value="UniProtKB-SubCell"/>
</dbReference>
<evidence type="ECO:0000256" key="13">
    <source>
        <dbReference type="PIRNR" id="PIRNR004930"/>
    </source>
</evidence>
<feature type="binding site" evidence="14">
    <location>
        <position position="56"/>
    </location>
    <ligand>
        <name>ATP</name>
        <dbReference type="ChEBI" id="CHEBI:30616"/>
    </ligand>
</feature>
<dbReference type="EMBL" id="CP015583">
    <property type="protein sequence ID" value="APT56480.1"/>
    <property type="molecule type" value="Genomic_DNA"/>
</dbReference>
<keyword evidence="10 13" id="KW-0067">ATP-binding</keyword>
<dbReference type="PANTHER" id="PTHR17490">
    <property type="entry name" value="SUA5"/>
    <property type="match status" value="1"/>
</dbReference>
<evidence type="ECO:0000256" key="12">
    <source>
        <dbReference type="ARBA" id="ARBA00048366"/>
    </source>
</evidence>
<sequence length="332" mass="35078">MTERLTPEAMDRAAALLRAGELVAFPTETVYGLGADARNGRAVAGIFAAKGRPRFNPLICHFPDAESAFAEVVADERARSLAERFWPGPLTLVLPRRRASKVDLLTTAGTETMAVRVPAHPLAQELLRRAGTPVAAPSANPSGRVSPTTAEHVVQGLDGRIAAVLDGGACAVGLESTVLNLAGGQPSLLRPGGITVEAIEDVIGAFHDPQLEEEVEEMLTVLARQQGLPSPGMLRSHYAPGLPVRLEARHLDPHEALLAFGRPLPGARLAWNLSERGDLAEAASRLFAGLRFLDEEGSRLGLAGIAAMPVPFAGLGEAINDRLRRAAAPRQG</sequence>
<feature type="binding site" evidence="14">
    <location>
        <position position="176"/>
    </location>
    <ligand>
        <name>L-threonine</name>
        <dbReference type="ChEBI" id="CHEBI:57926"/>
    </ligand>
</feature>
<dbReference type="Gene3D" id="3.40.50.11030">
    <property type="entry name" value="Threonylcarbamoyl-AMP synthase, C-terminal domain"/>
    <property type="match status" value="1"/>
</dbReference>
<feature type="binding site" evidence="14">
    <location>
        <position position="136"/>
    </location>
    <ligand>
        <name>L-threonine</name>
        <dbReference type="ChEBI" id="CHEBI:57926"/>
    </ligand>
</feature>
<comment type="similarity">
    <text evidence="2 13">Belongs to the SUA5 family.</text>
</comment>
<keyword evidence="5 13" id="KW-0963">Cytoplasm</keyword>
<comment type="function">
    <text evidence="13">Required for the formation of a threonylcarbamoyl group on adenosine at position 37 (t(6)A37) in tRNAs that read codons beginning with adenine.</text>
</comment>
<feature type="binding site" evidence="14">
    <location>
        <position position="112"/>
    </location>
    <ligand>
        <name>ATP</name>
        <dbReference type="ChEBI" id="CHEBI:30616"/>
    </ligand>
</feature>
<dbReference type="Proteomes" id="UP000185494">
    <property type="component" value="Chromosome 1"/>
</dbReference>
<evidence type="ECO:0000256" key="9">
    <source>
        <dbReference type="ARBA" id="ARBA00022741"/>
    </source>
</evidence>
<feature type="binding site" evidence="14">
    <location>
        <position position="138"/>
    </location>
    <ligand>
        <name>ATP</name>
        <dbReference type="ChEBI" id="CHEBI:30616"/>
    </ligand>
</feature>
<evidence type="ECO:0000256" key="10">
    <source>
        <dbReference type="ARBA" id="ARBA00022840"/>
    </source>
</evidence>
<feature type="binding site" evidence="14">
    <location>
        <position position="29"/>
    </location>
    <ligand>
        <name>L-threonine</name>
        <dbReference type="ChEBI" id="CHEBI:57926"/>
    </ligand>
</feature>
<protein>
    <recommendedName>
        <fullName evidence="4 13">Threonylcarbamoyl-AMP synthase</fullName>
        <shortName evidence="13">TC-AMP synthase</shortName>
        <ecNumber evidence="3 13">2.7.7.87</ecNumber>
    </recommendedName>
    <alternativeName>
        <fullName evidence="11 13">L-threonylcarbamoyladenylate synthase</fullName>
    </alternativeName>
</protein>
<dbReference type="GO" id="GO:0005524">
    <property type="term" value="F:ATP binding"/>
    <property type="evidence" value="ECO:0007669"/>
    <property type="project" value="UniProtKB-UniRule"/>
</dbReference>
<dbReference type="STRING" id="257708.RGI145_04535"/>
<dbReference type="InterPro" id="IPR017945">
    <property type="entry name" value="DHBP_synth_RibB-like_a/b_dom"/>
</dbReference>
<name>A0A1L7ACP0_9PROT</name>
<evidence type="ECO:0000256" key="11">
    <source>
        <dbReference type="ARBA" id="ARBA00029774"/>
    </source>
</evidence>
<proteinExistence type="inferred from homology"/>
<dbReference type="GO" id="GO:0061710">
    <property type="term" value="F:L-threonylcarbamoyladenylate synthase"/>
    <property type="evidence" value="ECO:0007669"/>
    <property type="project" value="UniProtKB-EC"/>
</dbReference>
<keyword evidence="9 13" id="KW-0547">Nucleotide-binding</keyword>